<dbReference type="InterPro" id="IPR001584">
    <property type="entry name" value="Integrase_cat-core"/>
</dbReference>
<dbReference type="InterPro" id="IPR012337">
    <property type="entry name" value="RNaseH-like_sf"/>
</dbReference>
<dbReference type="InterPro" id="IPR036397">
    <property type="entry name" value="RNaseH_sf"/>
</dbReference>
<keyword evidence="3" id="KW-1185">Reference proteome</keyword>
<dbReference type="EMBL" id="NFKM01000018">
    <property type="protein sequence ID" value="OUP58085.1"/>
    <property type="molecule type" value="Genomic_DNA"/>
</dbReference>
<gene>
    <name evidence="2" type="ORF">B5F14_08490</name>
</gene>
<dbReference type="GO" id="GO:0015074">
    <property type="term" value="P:DNA integration"/>
    <property type="evidence" value="ECO:0007669"/>
    <property type="project" value="InterPro"/>
</dbReference>
<dbReference type="Gene3D" id="3.30.420.10">
    <property type="entry name" value="Ribonuclease H-like superfamily/Ribonuclease H"/>
    <property type="match status" value="1"/>
</dbReference>
<proteinExistence type="predicted"/>
<accession>A0A1Y4LN14</accession>
<name>A0A1Y4LN14_9FIRM</name>
<dbReference type="Pfam" id="PF13333">
    <property type="entry name" value="rve_2"/>
    <property type="match status" value="1"/>
</dbReference>
<dbReference type="Proteomes" id="UP000195447">
    <property type="component" value="Unassembled WGS sequence"/>
</dbReference>
<evidence type="ECO:0000313" key="3">
    <source>
        <dbReference type="Proteomes" id="UP000195447"/>
    </source>
</evidence>
<dbReference type="PANTHER" id="PTHR46889">
    <property type="entry name" value="TRANSPOSASE INSF FOR INSERTION SEQUENCE IS3B-RELATED"/>
    <property type="match status" value="1"/>
</dbReference>
<organism evidence="2 3">
    <name type="scientific">Faecalitalea cylindroides</name>
    <dbReference type="NCBI Taxonomy" id="39483"/>
    <lineage>
        <taxon>Bacteria</taxon>
        <taxon>Bacillati</taxon>
        <taxon>Bacillota</taxon>
        <taxon>Erysipelotrichia</taxon>
        <taxon>Erysipelotrichales</taxon>
        <taxon>Erysipelotrichaceae</taxon>
        <taxon>Faecalitalea</taxon>
    </lineage>
</organism>
<comment type="caution">
    <text evidence="2">The sequence shown here is derived from an EMBL/GenBank/DDBJ whole genome shotgun (WGS) entry which is preliminary data.</text>
</comment>
<sequence>TSPSFQNKLREHGMIQSMSRIGCCIDNGPMEGFWGILKCEMYCGKHYRTKEELIYALEEWFHYYTYESDSGSGHLTK</sequence>
<evidence type="ECO:0000259" key="1">
    <source>
        <dbReference type="Pfam" id="PF13333"/>
    </source>
</evidence>
<reference evidence="3" key="1">
    <citation type="submission" date="2017-04" db="EMBL/GenBank/DDBJ databases">
        <title>Function of individual gut microbiota members based on whole genome sequencing of pure cultures obtained from chicken caecum.</title>
        <authorList>
            <person name="Medvecky M."/>
            <person name="Cejkova D."/>
            <person name="Polansky O."/>
            <person name="Karasova D."/>
            <person name="Kubasova T."/>
            <person name="Cizek A."/>
            <person name="Rychlik I."/>
        </authorList>
    </citation>
    <scope>NUCLEOTIDE SEQUENCE [LARGE SCALE GENOMIC DNA]</scope>
    <source>
        <strain evidence="3">An178</strain>
    </source>
</reference>
<dbReference type="RefSeq" id="WP_143395366.1">
    <property type="nucleotide sequence ID" value="NZ_NFKM01000018.1"/>
</dbReference>
<dbReference type="GO" id="GO:0003676">
    <property type="term" value="F:nucleic acid binding"/>
    <property type="evidence" value="ECO:0007669"/>
    <property type="project" value="InterPro"/>
</dbReference>
<feature type="non-terminal residue" evidence="2">
    <location>
        <position position="1"/>
    </location>
</feature>
<protein>
    <recommendedName>
        <fullName evidence="1">Integrase catalytic domain-containing protein</fullName>
    </recommendedName>
</protein>
<dbReference type="PANTHER" id="PTHR46889:SF4">
    <property type="entry name" value="TRANSPOSASE INSO FOR INSERTION SEQUENCE ELEMENT IS911B-RELATED"/>
    <property type="match status" value="1"/>
</dbReference>
<evidence type="ECO:0000313" key="2">
    <source>
        <dbReference type="EMBL" id="OUP58085.1"/>
    </source>
</evidence>
<feature type="domain" description="Integrase catalytic" evidence="1">
    <location>
        <begin position="31"/>
        <end position="64"/>
    </location>
</feature>
<dbReference type="AlphaFoldDB" id="A0A1Y4LN14"/>
<dbReference type="InterPro" id="IPR050900">
    <property type="entry name" value="Transposase_IS3/IS150/IS904"/>
</dbReference>
<dbReference type="SUPFAM" id="SSF53098">
    <property type="entry name" value="Ribonuclease H-like"/>
    <property type="match status" value="1"/>
</dbReference>